<feature type="compositionally biased region" description="Basic and acidic residues" evidence="6">
    <location>
        <begin position="28"/>
        <end position="38"/>
    </location>
</feature>
<keyword evidence="3" id="KW-0597">Phosphoprotein</keyword>
<dbReference type="SUPFAM" id="SSF103657">
    <property type="entry name" value="BAR/IMD domain-like"/>
    <property type="match status" value="1"/>
</dbReference>
<keyword evidence="9" id="KW-1185">Reference proteome</keyword>
<dbReference type="GO" id="GO:0032588">
    <property type="term" value="C:trans-Golgi network membrane"/>
    <property type="evidence" value="ECO:0007669"/>
    <property type="project" value="UniProtKB-ARBA"/>
</dbReference>
<evidence type="ECO:0000313" key="9">
    <source>
        <dbReference type="Proteomes" id="UP001152320"/>
    </source>
</evidence>
<organism evidence="8 9">
    <name type="scientific">Holothuria leucospilota</name>
    <name type="common">Black long sea cucumber</name>
    <name type="synonym">Mertensiothuria leucospilota</name>
    <dbReference type="NCBI Taxonomy" id="206669"/>
    <lineage>
        <taxon>Eukaryota</taxon>
        <taxon>Metazoa</taxon>
        <taxon>Echinodermata</taxon>
        <taxon>Eleutherozoa</taxon>
        <taxon>Echinozoa</taxon>
        <taxon>Holothuroidea</taxon>
        <taxon>Aspidochirotacea</taxon>
        <taxon>Aspidochirotida</taxon>
        <taxon>Holothuriidae</taxon>
        <taxon>Holothuria</taxon>
    </lineage>
</organism>
<dbReference type="Proteomes" id="UP001152320">
    <property type="component" value="Chromosome 15"/>
</dbReference>
<gene>
    <name evidence="8" type="ORF">HOLleu_29958</name>
</gene>
<feature type="domain" description="AH" evidence="7">
    <location>
        <begin position="186"/>
        <end position="386"/>
    </location>
</feature>
<dbReference type="FunFam" id="1.20.1270.60:FF:000003">
    <property type="entry name" value="arfaptin-2 isoform X1"/>
    <property type="match status" value="1"/>
</dbReference>
<dbReference type="AlphaFoldDB" id="A0A9Q1BJR1"/>
<reference evidence="8" key="1">
    <citation type="submission" date="2021-10" db="EMBL/GenBank/DDBJ databases">
        <title>Tropical sea cucumber genome reveals ecological adaptation and Cuvierian tubules defense mechanism.</title>
        <authorList>
            <person name="Chen T."/>
        </authorList>
    </citation>
    <scope>NUCLEOTIDE SEQUENCE</scope>
    <source>
        <strain evidence="8">Nanhai2018</strain>
        <tissue evidence="8">Muscle</tissue>
    </source>
</reference>
<evidence type="ECO:0000256" key="1">
    <source>
        <dbReference type="ARBA" id="ARBA00004394"/>
    </source>
</evidence>
<dbReference type="GO" id="GO:0070273">
    <property type="term" value="F:phosphatidylinositol-4-phosphate binding"/>
    <property type="evidence" value="ECO:0007669"/>
    <property type="project" value="UniProtKB-ARBA"/>
</dbReference>
<evidence type="ECO:0000256" key="4">
    <source>
        <dbReference type="ARBA" id="ARBA00023034"/>
    </source>
</evidence>
<dbReference type="InterPro" id="IPR010504">
    <property type="entry name" value="AH_dom"/>
</dbReference>
<keyword evidence="5" id="KW-0472">Membrane</keyword>
<dbReference type="GO" id="GO:0000139">
    <property type="term" value="C:Golgi membrane"/>
    <property type="evidence" value="ECO:0007669"/>
    <property type="project" value="UniProtKB-SubCell"/>
</dbReference>
<dbReference type="Pfam" id="PF06456">
    <property type="entry name" value="Arfaptin"/>
    <property type="match status" value="1"/>
</dbReference>
<dbReference type="CDD" id="cd07660">
    <property type="entry name" value="BAR_Arfaptin"/>
    <property type="match status" value="1"/>
</dbReference>
<dbReference type="Gene3D" id="1.20.1270.60">
    <property type="entry name" value="Arfaptin homology (AH) domain/BAR domain"/>
    <property type="match status" value="1"/>
</dbReference>
<evidence type="ECO:0000259" key="7">
    <source>
        <dbReference type="PROSITE" id="PS50870"/>
    </source>
</evidence>
<sequence length="407" mass="44552">MAGEGYPNPVAEENGSIQAEDMDDTFEQDLRNMIRDGPRVGPGGSVVPPSSLHVPGQFTGIDLSSPQKTNITSPNITENPTVGSRLANPSGGADQQETTPPETSRIGMMGSSSNSGSAATTPSSQTGGYNPGGQDNFGNQGGGSYGGQSTSAMAKAKLDSLKVWSVSTYKCTRQMVQERLGKASRTVDLQLEAQIEVLRDTQRKYSNILKLAKTLTSQFYLVVQTQRALGDAFGELAAKSPELQEEFSYNSDTQKSLCSNGEILLSALNFFTSSVNTLCNKTMEDSLITVKQYESARIEYDAYRADLESLQLGPKDATTQAKLHESQLKYDKQKQKFDKLRQDVSVKLKFLDENKVKVMHKQLLLFHNAIAAYFSGNQKALEATLKQFNIRPKVPGEDRPSFLEQHH</sequence>
<feature type="compositionally biased region" description="Low complexity" evidence="6">
    <location>
        <begin position="110"/>
        <end position="124"/>
    </location>
</feature>
<feature type="region of interest" description="Disordered" evidence="6">
    <location>
        <begin position="1"/>
        <end position="150"/>
    </location>
</feature>
<name>A0A9Q1BJR1_HOLLE</name>
<dbReference type="InterPro" id="IPR030798">
    <property type="entry name" value="Arfaptin_fam"/>
</dbReference>
<comment type="caution">
    <text evidence="8">The sequence shown here is derived from an EMBL/GenBank/DDBJ whole genome shotgun (WGS) entry which is preliminary data.</text>
</comment>
<feature type="compositionally biased region" description="Low complexity" evidence="6">
    <location>
        <begin position="45"/>
        <end position="56"/>
    </location>
</feature>
<dbReference type="GO" id="GO:0019904">
    <property type="term" value="F:protein domain specific binding"/>
    <property type="evidence" value="ECO:0007669"/>
    <property type="project" value="InterPro"/>
</dbReference>
<feature type="compositionally biased region" description="Polar residues" evidence="6">
    <location>
        <begin position="62"/>
        <end position="82"/>
    </location>
</feature>
<dbReference type="GO" id="GO:0006886">
    <property type="term" value="P:intracellular protein transport"/>
    <property type="evidence" value="ECO:0007669"/>
    <property type="project" value="TreeGrafter"/>
</dbReference>
<dbReference type="GO" id="GO:0005829">
    <property type="term" value="C:cytosol"/>
    <property type="evidence" value="ECO:0007669"/>
    <property type="project" value="UniProtKB-ARBA"/>
</dbReference>
<dbReference type="PANTHER" id="PTHR12141:SF5">
    <property type="entry name" value="ARFAPTIN"/>
    <property type="match status" value="1"/>
</dbReference>
<proteinExistence type="predicted"/>
<dbReference type="OrthoDB" id="9994780at2759"/>
<dbReference type="EMBL" id="JAIZAY010000015">
    <property type="protein sequence ID" value="KAJ8027879.1"/>
    <property type="molecule type" value="Genomic_DNA"/>
</dbReference>
<evidence type="ECO:0000256" key="3">
    <source>
        <dbReference type="ARBA" id="ARBA00022553"/>
    </source>
</evidence>
<keyword evidence="4" id="KW-0333">Golgi apparatus</keyword>
<dbReference type="SMART" id="SM01015">
    <property type="entry name" value="Arfaptin"/>
    <property type="match status" value="1"/>
</dbReference>
<evidence type="ECO:0000256" key="6">
    <source>
        <dbReference type="SAM" id="MobiDB-lite"/>
    </source>
</evidence>
<accession>A0A9Q1BJR1</accession>
<comment type="subcellular location">
    <subcellularLocation>
        <location evidence="1">Golgi apparatus membrane</location>
    </subcellularLocation>
    <subcellularLocation>
        <location evidence="2">Golgi apparatus</location>
        <location evidence="2">trans-Golgi network</location>
    </subcellularLocation>
</comment>
<dbReference type="PANTHER" id="PTHR12141">
    <property type="entry name" value="ARFAPTIN-RELATED"/>
    <property type="match status" value="1"/>
</dbReference>
<protein>
    <submittedName>
        <fullName evidence="8">Arfaptin-1</fullName>
    </submittedName>
</protein>
<dbReference type="GO" id="GO:0034315">
    <property type="term" value="P:regulation of Arp2/3 complex-mediated actin nucleation"/>
    <property type="evidence" value="ECO:0007669"/>
    <property type="project" value="TreeGrafter"/>
</dbReference>
<feature type="compositionally biased region" description="Polar residues" evidence="6">
    <location>
        <begin position="93"/>
        <end position="102"/>
    </location>
</feature>
<evidence type="ECO:0000256" key="2">
    <source>
        <dbReference type="ARBA" id="ARBA00004601"/>
    </source>
</evidence>
<evidence type="ECO:0000256" key="5">
    <source>
        <dbReference type="ARBA" id="ARBA00023136"/>
    </source>
</evidence>
<dbReference type="PROSITE" id="PS50870">
    <property type="entry name" value="AH"/>
    <property type="match status" value="1"/>
</dbReference>
<dbReference type="InterPro" id="IPR027267">
    <property type="entry name" value="AH/BAR_dom_sf"/>
</dbReference>
<evidence type="ECO:0000313" key="8">
    <source>
        <dbReference type="EMBL" id="KAJ8027879.1"/>
    </source>
</evidence>